<name>A0A9X7WKU3_9MYCO</name>
<dbReference type="KEGG" id="mher:K3U94_09100"/>
<dbReference type="CDD" id="cd02017">
    <property type="entry name" value="TPP_E1_EcPDC_like"/>
    <property type="match status" value="1"/>
</dbReference>
<dbReference type="Gene3D" id="3.40.50.920">
    <property type="match status" value="1"/>
</dbReference>
<dbReference type="EMBL" id="CP080997">
    <property type="protein sequence ID" value="QZA09369.1"/>
    <property type="molecule type" value="Genomic_DNA"/>
</dbReference>
<dbReference type="InterPro" id="IPR009014">
    <property type="entry name" value="Transketo_C/PFOR_II"/>
</dbReference>
<evidence type="ECO:0000259" key="12">
    <source>
        <dbReference type="Pfam" id="PF00456"/>
    </source>
</evidence>
<evidence type="ECO:0000259" key="13">
    <source>
        <dbReference type="Pfam" id="PF17831"/>
    </source>
</evidence>
<evidence type="ECO:0000256" key="6">
    <source>
        <dbReference type="ARBA" id="ARBA00023317"/>
    </source>
</evidence>
<dbReference type="AlphaFoldDB" id="A0A9X7WKU3"/>
<evidence type="ECO:0000256" key="1">
    <source>
        <dbReference type="ARBA" id="ARBA00001964"/>
    </source>
</evidence>
<keyword evidence="10" id="KW-0479">Metal-binding</keyword>
<dbReference type="PANTHER" id="PTHR43825">
    <property type="entry name" value="PYRUVATE DEHYDROGENASE E1 COMPONENT"/>
    <property type="match status" value="1"/>
</dbReference>
<comment type="catalytic activity">
    <reaction evidence="7 9">
        <text>N(6)-[(R)-lipoyl]-L-lysyl-[protein] + pyruvate + H(+) = N(6)-[(R)-S(8)-acetyldihydrolipoyl]-L-lysyl-[protein] + CO2</text>
        <dbReference type="Rhea" id="RHEA:19189"/>
        <dbReference type="Rhea" id="RHEA-COMP:10474"/>
        <dbReference type="Rhea" id="RHEA-COMP:10478"/>
        <dbReference type="ChEBI" id="CHEBI:15361"/>
        <dbReference type="ChEBI" id="CHEBI:15378"/>
        <dbReference type="ChEBI" id="CHEBI:16526"/>
        <dbReference type="ChEBI" id="CHEBI:83099"/>
        <dbReference type="ChEBI" id="CHEBI:83111"/>
        <dbReference type="EC" id="1.2.4.1"/>
    </reaction>
</comment>
<evidence type="ECO:0000259" key="14">
    <source>
        <dbReference type="Pfam" id="PF22613"/>
    </source>
</evidence>
<keyword evidence="5 9" id="KW-0786">Thiamine pyrophosphate</keyword>
<keyword evidence="6 9" id="KW-0670">Pyruvate</keyword>
<comment type="cofactor">
    <cofactor evidence="1 9">
        <name>thiamine diphosphate</name>
        <dbReference type="ChEBI" id="CHEBI:58937"/>
    </cofactor>
</comment>
<dbReference type="FunFam" id="3.40.50.970:FF:000011">
    <property type="entry name" value="Pyruvate dehydrogenase E1 component"/>
    <property type="match status" value="1"/>
</dbReference>
<dbReference type="PANTHER" id="PTHR43825:SF3">
    <property type="entry name" value="PYRUVATE DEHYDROGENASE E1 COMPONENT"/>
    <property type="match status" value="1"/>
</dbReference>
<protein>
    <recommendedName>
        <fullName evidence="3 9">Pyruvate dehydrogenase E1 component</fullName>
        <ecNumber evidence="2 9">1.2.4.1</ecNumber>
    </recommendedName>
</protein>
<feature type="binding site" evidence="10">
    <location>
        <position position="260"/>
    </location>
    <ligand>
        <name>Mg(2+)</name>
        <dbReference type="ChEBI" id="CHEBI:18420"/>
    </ligand>
</feature>
<dbReference type="InterPro" id="IPR041621">
    <property type="entry name" value="PDH_E1_M"/>
</dbReference>
<evidence type="ECO:0000256" key="8">
    <source>
        <dbReference type="ARBA" id="ARBA00063557"/>
    </source>
</evidence>
<dbReference type="GO" id="GO:0004739">
    <property type="term" value="F:pyruvate dehydrogenase (acetyl-transferring) activity"/>
    <property type="evidence" value="ECO:0007669"/>
    <property type="project" value="UniProtKB-EC"/>
</dbReference>
<comment type="subunit">
    <text evidence="8">Homodimer. Part of the PDH complex, consisting of multiple copies of AceE (E1), DlaT (E2) and Lpd (E3).</text>
</comment>
<dbReference type="NCBIfam" id="TIGR00759">
    <property type="entry name" value="aceE"/>
    <property type="match status" value="1"/>
</dbReference>
<dbReference type="Gene3D" id="3.40.50.970">
    <property type="match status" value="2"/>
</dbReference>
<evidence type="ECO:0000256" key="11">
    <source>
        <dbReference type="SAM" id="MobiDB-lite"/>
    </source>
</evidence>
<dbReference type="EC" id="1.2.4.1" evidence="2 9"/>
<organism evidence="15 16">
    <name type="scientific">Mycolicibacter heraklionensis</name>
    <dbReference type="NCBI Taxonomy" id="512402"/>
    <lineage>
        <taxon>Bacteria</taxon>
        <taxon>Bacillati</taxon>
        <taxon>Actinomycetota</taxon>
        <taxon>Actinomycetes</taxon>
        <taxon>Mycobacteriales</taxon>
        <taxon>Mycobacteriaceae</taxon>
        <taxon>Mycolicibacter</taxon>
    </lineage>
</organism>
<feature type="domain" description="Transketolase-like C-terminal" evidence="14">
    <location>
        <begin position="747"/>
        <end position="879"/>
    </location>
</feature>
<evidence type="ECO:0000313" key="16">
    <source>
        <dbReference type="Proteomes" id="UP000825008"/>
    </source>
</evidence>
<gene>
    <name evidence="15" type="primary">aceE</name>
    <name evidence="15" type="ORF">K3U94_09100</name>
</gene>
<dbReference type="Pfam" id="PF22613">
    <property type="entry name" value="Transketolase_C_1"/>
    <property type="match status" value="1"/>
</dbReference>
<evidence type="ECO:0000256" key="7">
    <source>
        <dbReference type="ARBA" id="ARBA00051231"/>
    </source>
</evidence>
<keyword evidence="10" id="KW-0460">Magnesium</keyword>
<dbReference type="InterPro" id="IPR051157">
    <property type="entry name" value="PDH/Transketolase"/>
</dbReference>
<evidence type="ECO:0000256" key="5">
    <source>
        <dbReference type="ARBA" id="ARBA00023052"/>
    </source>
</evidence>
<sequence>MTTEAAHQDLAKKPSSTGESDRVRVIREGVASYLPDIDSDETSEWLESFDELLARSGPARARYLMLRLLERAGEQRVAIPALTSTDYVNTIPTELEPWFPGDEETERRYRSWIRWNAAVMVHRAQRPGVGVGGHISTYASSSTLYEVGFNHFFRGKDHPGGGDQVFIQGHASPGIYARAFLEGRLSTHDLDGFRQEHSHPGGGLPSYPHPRLMPDFWEFPTVSMGLGPMNAIYQARFNHYLHDRGIKDTSDQHVWCFLGDGEMDEPESRGLLHVGALEGLDNLTFVVNCNLQRLDGPVRGNGKIIQELESFFRGAGWNVIKVVWGREWDALLHADRDGALVNLMNVTPDGDYQTYKANDGGYVREHFFGRDPRTKALVENLSDQDIWHLKRGGHDYRKVHAAYRAAVEHKGQPTVILAKTIKGYSLGSYFAGRNATHQMKKFRLQDLKDFRDEMRIPIPDSELEENPYLPPYYHPGENAPEIRYLLDRRRALGGFVPGRRTQAKTVELPGSDAYAAVKKGSGTQEVATTMATVRVFKELLRDKQLGPRLVPIIPDEARTFGMDSWFPSLKIYNRNGQLYTSVDADLMLAYKESEVGQILHEGINEAGSTASFTAVGTSYATHDEPMVPIYIFYSMFGFQRTGDGLWAAADQMARGFVLGATAGRTTLTGEGLQHADGHSLLLASTNPAVVSYDPAFAYEVAHIIESGLHRMYGPTPENVYFYVTLYNEPYVQPAEPEGFDPDGLLRGIYRFRKAPEPRSNTAQILASGVAVPEALRAADLLSADWDVAADVWSVTSWGELNRDGVAIERERLRHPERPAAVPYVTQALADATGPVVAVSDWMRAVPEQIRPWVPGNYVTLGTDGFGFSDTRPAARRYFNTDAESVVVAVLAALARDGAIDASVAVTAATQYQIDDVLAAPEQTSDSGVA</sequence>
<evidence type="ECO:0000313" key="15">
    <source>
        <dbReference type="EMBL" id="QZA09369.1"/>
    </source>
</evidence>
<feature type="region of interest" description="Disordered" evidence="11">
    <location>
        <begin position="1"/>
        <end position="21"/>
    </location>
</feature>
<dbReference type="PIRSF" id="PIRSF000156">
    <property type="entry name" value="Pyruvate_dh_E1"/>
    <property type="match status" value="1"/>
</dbReference>
<feature type="compositionally biased region" description="Basic and acidic residues" evidence="11">
    <location>
        <begin position="1"/>
        <end position="12"/>
    </location>
</feature>
<feature type="binding site" evidence="10">
    <location>
        <position position="292"/>
    </location>
    <ligand>
        <name>Mg(2+)</name>
        <dbReference type="ChEBI" id="CHEBI:18420"/>
    </ligand>
</feature>
<keyword evidence="4 9" id="KW-0560">Oxidoreductase</keyword>
<dbReference type="InterPro" id="IPR029061">
    <property type="entry name" value="THDP-binding"/>
</dbReference>
<feature type="binding site" evidence="10">
    <location>
        <position position="290"/>
    </location>
    <ligand>
        <name>Mg(2+)</name>
        <dbReference type="ChEBI" id="CHEBI:18420"/>
    </ligand>
</feature>
<dbReference type="GO" id="GO:0000287">
    <property type="term" value="F:magnesium ion binding"/>
    <property type="evidence" value="ECO:0007669"/>
    <property type="project" value="UniProtKB-ARBA"/>
</dbReference>
<dbReference type="InterPro" id="IPR055152">
    <property type="entry name" value="Transketolase-like_C_2"/>
</dbReference>
<accession>A0A9X7WKU3</accession>
<dbReference type="Pfam" id="PF17831">
    <property type="entry name" value="PDH_E1_M"/>
    <property type="match status" value="1"/>
</dbReference>
<dbReference type="Pfam" id="PF00456">
    <property type="entry name" value="Transketolase_N"/>
    <property type="match status" value="1"/>
</dbReference>
<dbReference type="InterPro" id="IPR004660">
    <property type="entry name" value="PDH_E1"/>
</dbReference>
<evidence type="ECO:0000256" key="10">
    <source>
        <dbReference type="PIRSR" id="PIRSR000156-1"/>
    </source>
</evidence>
<dbReference type="InterPro" id="IPR005474">
    <property type="entry name" value="Transketolase_N"/>
</dbReference>
<comment type="cofactor">
    <cofactor evidence="10">
        <name>Mg(2+)</name>
        <dbReference type="ChEBI" id="CHEBI:18420"/>
    </cofactor>
</comment>
<feature type="domain" description="Transketolase N-terminal" evidence="12">
    <location>
        <begin position="165"/>
        <end position="331"/>
    </location>
</feature>
<evidence type="ECO:0000256" key="3">
    <source>
        <dbReference type="ARBA" id="ARBA00017172"/>
    </source>
</evidence>
<evidence type="ECO:0000256" key="9">
    <source>
        <dbReference type="PIRNR" id="PIRNR000156"/>
    </source>
</evidence>
<dbReference type="SUPFAM" id="SSF52922">
    <property type="entry name" value="TK C-terminal domain-like"/>
    <property type="match status" value="1"/>
</dbReference>
<reference evidence="15" key="1">
    <citation type="submission" date="2021-08" db="EMBL/GenBank/DDBJ databases">
        <title>Whole genome sequencing of non-tuberculosis mycobacteria type-strains.</title>
        <authorList>
            <person name="Igarashi Y."/>
            <person name="Osugi A."/>
            <person name="Mitarai S."/>
        </authorList>
    </citation>
    <scope>NUCLEOTIDE SEQUENCE</scope>
    <source>
        <strain evidence="15">JCM 30995</strain>
    </source>
</reference>
<comment type="function">
    <text evidence="9">Component of the pyruvate dehydrogenase (PDH) complex, that catalyzes the overall conversion of pyruvate to acetyl-CoA and CO(2).</text>
</comment>
<feature type="domain" description="Pyruvate dehydrogenase E1 component middle" evidence="13">
    <location>
        <begin position="513"/>
        <end position="733"/>
    </location>
</feature>
<dbReference type="SUPFAM" id="SSF52518">
    <property type="entry name" value="Thiamin diphosphate-binding fold (THDP-binding)"/>
    <property type="match status" value="2"/>
</dbReference>
<dbReference type="Proteomes" id="UP000825008">
    <property type="component" value="Chromosome"/>
</dbReference>
<evidence type="ECO:0000256" key="4">
    <source>
        <dbReference type="ARBA" id="ARBA00023002"/>
    </source>
</evidence>
<proteinExistence type="predicted"/>
<dbReference type="InterPro" id="IPR035807">
    <property type="entry name" value="PDC_E1_N"/>
</dbReference>
<dbReference type="RefSeq" id="WP_220696281.1">
    <property type="nucleotide sequence ID" value="NZ_CP080997.1"/>
</dbReference>
<evidence type="ECO:0000256" key="2">
    <source>
        <dbReference type="ARBA" id="ARBA00012281"/>
    </source>
</evidence>